<evidence type="ECO:0000313" key="2">
    <source>
        <dbReference type="Proteomes" id="UP000663207"/>
    </source>
</evidence>
<name>A0ABX7QYC3_9GAMM</name>
<dbReference type="RefSeq" id="WP_207379422.1">
    <property type="nucleotide sequence ID" value="NZ_CP071502.1"/>
</dbReference>
<accession>A0ABX7QYC3</accession>
<organism evidence="1 2">
    <name type="scientific">Shewanella sedimentimangrovi</name>
    <dbReference type="NCBI Taxonomy" id="2814293"/>
    <lineage>
        <taxon>Bacteria</taxon>
        <taxon>Pseudomonadati</taxon>
        <taxon>Pseudomonadota</taxon>
        <taxon>Gammaproteobacteria</taxon>
        <taxon>Alteromonadales</taxon>
        <taxon>Shewanellaceae</taxon>
        <taxon>Shewanella</taxon>
    </lineage>
</organism>
<dbReference type="EMBL" id="CP071502">
    <property type="protein sequence ID" value="QSX35980.1"/>
    <property type="molecule type" value="Genomic_DNA"/>
</dbReference>
<protein>
    <submittedName>
        <fullName evidence="1">Uncharacterized protein</fullName>
    </submittedName>
</protein>
<sequence length="51" mass="6145">MWNWFTKMLGIRPQPQRKRVQVEIPMELHEYRAEIQRQPINNGPKPDNEGS</sequence>
<dbReference type="Proteomes" id="UP000663207">
    <property type="component" value="Chromosome"/>
</dbReference>
<reference evidence="1 2" key="1">
    <citation type="submission" date="2021-03" db="EMBL/GenBank/DDBJ databases">
        <title>Novel species identification of genus Shewanella.</title>
        <authorList>
            <person name="Liu G."/>
            <person name="Zhang Q."/>
        </authorList>
    </citation>
    <scope>NUCLEOTIDE SEQUENCE [LARGE SCALE GENOMIC DNA]</scope>
    <source>
        <strain evidence="1 2">FJAT-52962</strain>
    </source>
</reference>
<evidence type="ECO:0000313" key="1">
    <source>
        <dbReference type="EMBL" id="QSX35980.1"/>
    </source>
</evidence>
<keyword evidence="2" id="KW-1185">Reference proteome</keyword>
<gene>
    <name evidence="1" type="ORF">JYB85_11530</name>
</gene>
<proteinExistence type="predicted"/>